<keyword evidence="1" id="KW-0560">Oxidoreductase</keyword>
<dbReference type="HOGENOM" id="CLU_027324_0_1_6"/>
<protein>
    <submittedName>
        <fullName evidence="4">Mannitol dehydrogenase</fullName>
    </submittedName>
</protein>
<name>K4KLZ8_SIMAS</name>
<evidence type="ECO:0000256" key="1">
    <source>
        <dbReference type="ARBA" id="ARBA00023002"/>
    </source>
</evidence>
<dbReference type="RefSeq" id="WP_015047404.1">
    <property type="nucleotide sequence ID" value="NC_018868.3"/>
</dbReference>
<sequence length="492" mass="53826">MQRLTNAQLDDLPIGIRAPAYARAGVTPGILHLGVGAFHRAHQAVYVDDILAAGDTSWGIVGASLRSQSVPDQLNPQQGLYSLMVRSAGADDVRIIGAIDRVLHAPTEREALLDWIADPRIRVVTLTITEKGYCHDPATGNLLADHPGVIADLADASVSVTALGYLCAGLQRRKARGAGPVTLLSCDNLPSNGKTLALVLSQFSRDYDPQLAEWLNDNVSFPSSMIDRIVPATRAEDYQQYAQMAGFDDQGLVVTEPFTQWVVEDNFIAGRPAFETVGVQMVTDVEAYEDIKLRCLNGAHSLLAYAGYLAGCKTIAETMAQPAFQQLLTAFWRDEVTPQVEVPEGFDLHAYQQELAQRFKNPALKHTTWQIAMDGSQKIPQRWLATLRGQLEGSGSVRWLSFGLACWMRYVAGFDESGQVIDVQDPLAKTLAQIAREQRDDTRAWVSAILSVTSVFGDDLKANHRLQVSVADWLVAMRSQGTLAALSRSLKI</sequence>
<dbReference type="GO" id="GO:0016616">
    <property type="term" value="F:oxidoreductase activity, acting on the CH-OH group of donors, NAD or NADP as acceptor"/>
    <property type="evidence" value="ECO:0007669"/>
    <property type="project" value="TreeGrafter"/>
</dbReference>
<dbReference type="PANTHER" id="PTHR43362:SF1">
    <property type="entry name" value="MANNITOL DEHYDROGENASE 2-RELATED"/>
    <property type="match status" value="1"/>
</dbReference>
<dbReference type="Proteomes" id="UP000000466">
    <property type="component" value="Chromosome"/>
</dbReference>
<reference evidence="4 5" key="1">
    <citation type="journal article" date="2013" name="Genome Announc.">
        <title>Complete genome sequence of Simiduia agarivorans SA1(T), a marine bacterium able to degrade a variety of polysaccharides.</title>
        <authorList>
            <person name="Lin S.Y."/>
            <person name="Shieh W.Y."/>
            <person name="Chen J.S."/>
            <person name="Tang S.L."/>
        </authorList>
    </citation>
    <scope>NUCLEOTIDE SEQUENCE [LARGE SCALE GENOMIC DNA]</scope>
    <source>
        <strain evidence="5">DSM 21679 / JCM 13881 / BCRC 17597 / SA1</strain>
    </source>
</reference>
<dbReference type="EMBL" id="CP003746">
    <property type="protein sequence ID" value="AFU99240.1"/>
    <property type="molecule type" value="Genomic_DNA"/>
</dbReference>
<dbReference type="SUPFAM" id="SSF51735">
    <property type="entry name" value="NAD(P)-binding Rossmann-fold domains"/>
    <property type="match status" value="1"/>
</dbReference>
<dbReference type="InterPro" id="IPR013131">
    <property type="entry name" value="Mannitol_DH_N"/>
</dbReference>
<dbReference type="Pfam" id="PF08125">
    <property type="entry name" value="Mannitol_dh_C"/>
    <property type="match status" value="1"/>
</dbReference>
<dbReference type="OrthoDB" id="271711at2"/>
<evidence type="ECO:0000259" key="2">
    <source>
        <dbReference type="Pfam" id="PF01232"/>
    </source>
</evidence>
<dbReference type="InterPro" id="IPR036291">
    <property type="entry name" value="NAD(P)-bd_dom_sf"/>
</dbReference>
<feature type="domain" description="Mannitol dehydrogenase N-terminal" evidence="2">
    <location>
        <begin position="29"/>
        <end position="275"/>
    </location>
</feature>
<dbReference type="STRING" id="1117647.M5M_10295"/>
<dbReference type="Pfam" id="PF01232">
    <property type="entry name" value="Mannitol_dh"/>
    <property type="match status" value="1"/>
</dbReference>
<dbReference type="InterPro" id="IPR050988">
    <property type="entry name" value="Mannitol_DH/Oxidoreductase"/>
</dbReference>
<dbReference type="InterPro" id="IPR000669">
    <property type="entry name" value="Mannitol_DH"/>
</dbReference>
<dbReference type="KEGG" id="saga:M5M_10295"/>
<dbReference type="SUPFAM" id="SSF48179">
    <property type="entry name" value="6-phosphogluconate dehydrogenase C-terminal domain-like"/>
    <property type="match status" value="1"/>
</dbReference>
<organism evidence="4 5">
    <name type="scientific">Simiduia agarivorans (strain DSM 21679 / JCM 13881 / BCRC 17597 / SA1)</name>
    <dbReference type="NCBI Taxonomy" id="1117647"/>
    <lineage>
        <taxon>Bacteria</taxon>
        <taxon>Pseudomonadati</taxon>
        <taxon>Pseudomonadota</taxon>
        <taxon>Gammaproteobacteria</taxon>
        <taxon>Cellvibrionales</taxon>
        <taxon>Cellvibrionaceae</taxon>
        <taxon>Simiduia</taxon>
    </lineage>
</organism>
<dbReference type="PANTHER" id="PTHR43362">
    <property type="entry name" value="MANNITOL DEHYDROGENASE DSF1-RELATED"/>
    <property type="match status" value="1"/>
</dbReference>
<keyword evidence="5" id="KW-1185">Reference proteome</keyword>
<dbReference type="InterPro" id="IPR008927">
    <property type="entry name" value="6-PGluconate_DH-like_C_sf"/>
</dbReference>
<evidence type="ECO:0000313" key="5">
    <source>
        <dbReference type="Proteomes" id="UP000000466"/>
    </source>
</evidence>
<dbReference type="eggNOG" id="COG0246">
    <property type="taxonomic scope" value="Bacteria"/>
</dbReference>
<dbReference type="InterPro" id="IPR013328">
    <property type="entry name" value="6PGD_dom2"/>
</dbReference>
<dbReference type="Gene3D" id="3.40.50.720">
    <property type="entry name" value="NAD(P)-binding Rossmann-like Domain"/>
    <property type="match status" value="1"/>
</dbReference>
<dbReference type="PRINTS" id="PR00084">
    <property type="entry name" value="MTLDHDRGNASE"/>
</dbReference>
<evidence type="ECO:0000313" key="4">
    <source>
        <dbReference type="EMBL" id="AFU99240.1"/>
    </source>
</evidence>
<accession>K4KLZ8</accession>
<feature type="domain" description="Mannitol dehydrogenase C-terminal" evidence="3">
    <location>
        <begin position="284"/>
        <end position="472"/>
    </location>
</feature>
<evidence type="ECO:0000259" key="3">
    <source>
        <dbReference type="Pfam" id="PF08125"/>
    </source>
</evidence>
<proteinExistence type="predicted"/>
<gene>
    <name evidence="4" type="ordered locus">M5M_10295</name>
</gene>
<dbReference type="AlphaFoldDB" id="K4KLZ8"/>
<dbReference type="Gene3D" id="1.10.1040.10">
    <property type="entry name" value="N-(1-d-carboxylethyl)-l-norvaline Dehydrogenase, domain 2"/>
    <property type="match status" value="1"/>
</dbReference>
<dbReference type="InterPro" id="IPR013118">
    <property type="entry name" value="Mannitol_DH_C"/>
</dbReference>